<dbReference type="AlphaFoldDB" id="A0A0A9AJ50"/>
<sequence length="35" mass="3618">MVSTKSFWDSGNIGVVHLSSADGTPVLLLTAVGEE</sequence>
<protein>
    <submittedName>
        <fullName evidence="1">Uncharacterized protein</fullName>
    </submittedName>
</protein>
<accession>A0A0A9AJ50</accession>
<name>A0A0A9AJ50_ARUDO</name>
<reference evidence="1" key="1">
    <citation type="submission" date="2014-09" db="EMBL/GenBank/DDBJ databases">
        <authorList>
            <person name="Magalhaes I.L.F."/>
            <person name="Oliveira U."/>
            <person name="Santos F.R."/>
            <person name="Vidigal T.H.D.A."/>
            <person name="Brescovit A.D."/>
            <person name="Santos A.J."/>
        </authorList>
    </citation>
    <scope>NUCLEOTIDE SEQUENCE</scope>
    <source>
        <tissue evidence="1">Shoot tissue taken approximately 20 cm above the soil surface</tissue>
    </source>
</reference>
<proteinExistence type="predicted"/>
<evidence type="ECO:0000313" key="1">
    <source>
        <dbReference type="EMBL" id="JAD48980.1"/>
    </source>
</evidence>
<reference evidence="1" key="2">
    <citation type="journal article" date="2015" name="Data Brief">
        <title>Shoot transcriptome of the giant reed, Arundo donax.</title>
        <authorList>
            <person name="Barrero R.A."/>
            <person name="Guerrero F.D."/>
            <person name="Moolhuijzen P."/>
            <person name="Goolsby J.A."/>
            <person name="Tidwell J."/>
            <person name="Bellgard S.E."/>
            <person name="Bellgard M.I."/>
        </authorList>
    </citation>
    <scope>NUCLEOTIDE SEQUENCE</scope>
    <source>
        <tissue evidence="1">Shoot tissue taken approximately 20 cm above the soil surface</tissue>
    </source>
</reference>
<dbReference type="EMBL" id="GBRH01248915">
    <property type="protein sequence ID" value="JAD48980.1"/>
    <property type="molecule type" value="Transcribed_RNA"/>
</dbReference>
<organism evidence="1">
    <name type="scientific">Arundo donax</name>
    <name type="common">Giant reed</name>
    <name type="synonym">Donax arundinaceus</name>
    <dbReference type="NCBI Taxonomy" id="35708"/>
    <lineage>
        <taxon>Eukaryota</taxon>
        <taxon>Viridiplantae</taxon>
        <taxon>Streptophyta</taxon>
        <taxon>Embryophyta</taxon>
        <taxon>Tracheophyta</taxon>
        <taxon>Spermatophyta</taxon>
        <taxon>Magnoliopsida</taxon>
        <taxon>Liliopsida</taxon>
        <taxon>Poales</taxon>
        <taxon>Poaceae</taxon>
        <taxon>PACMAD clade</taxon>
        <taxon>Arundinoideae</taxon>
        <taxon>Arundineae</taxon>
        <taxon>Arundo</taxon>
    </lineage>
</organism>